<evidence type="ECO:0000313" key="1">
    <source>
        <dbReference type="EMBL" id="VDP35138.1"/>
    </source>
</evidence>
<gene>
    <name evidence="1" type="ORF">SBAD_LOCUS10858</name>
</gene>
<dbReference type="WBParaSite" id="SBAD_0001123401-mRNA-1">
    <property type="protein sequence ID" value="SBAD_0001123401-mRNA-1"/>
    <property type="gene ID" value="SBAD_0001123401"/>
</dbReference>
<sequence>MLALILLPFPGGVSYDRRNLENCFKWKWGECEQLDEGDCGNGIIRGVRFAKPGRVCYPMVRYDTCFVSCRVNYGPNSLVVFHHPSSVTLMSETVTAKVKARCGRVSRMCRSSE</sequence>
<keyword evidence="2" id="KW-1185">Reference proteome</keyword>
<dbReference type="AlphaFoldDB" id="A0A183J4R0"/>
<proteinExistence type="predicted"/>
<dbReference type="EMBL" id="UZAM01014671">
    <property type="protein sequence ID" value="VDP35138.1"/>
    <property type="molecule type" value="Genomic_DNA"/>
</dbReference>
<evidence type="ECO:0000313" key="2">
    <source>
        <dbReference type="Proteomes" id="UP000270296"/>
    </source>
</evidence>
<reference evidence="3" key="1">
    <citation type="submission" date="2016-06" db="UniProtKB">
        <authorList>
            <consortium name="WormBaseParasite"/>
        </authorList>
    </citation>
    <scope>IDENTIFICATION</scope>
</reference>
<dbReference type="Proteomes" id="UP000270296">
    <property type="component" value="Unassembled WGS sequence"/>
</dbReference>
<organism evidence="3">
    <name type="scientific">Soboliphyme baturini</name>
    <dbReference type="NCBI Taxonomy" id="241478"/>
    <lineage>
        <taxon>Eukaryota</taxon>
        <taxon>Metazoa</taxon>
        <taxon>Ecdysozoa</taxon>
        <taxon>Nematoda</taxon>
        <taxon>Enoplea</taxon>
        <taxon>Dorylaimia</taxon>
        <taxon>Dioctophymatida</taxon>
        <taxon>Dioctophymatoidea</taxon>
        <taxon>Soboliphymatidae</taxon>
        <taxon>Soboliphyme</taxon>
    </lineage>
</organism>
<evidence type="ECO:0000313" key="3">
    <source>
        <dbReference type="WBParaSite" id="SBAD_0001123401-mRNA-1"/>
    </source>
</evidence>
<accession>A0A183J4R0</accession>
<reference evidence="1 2" key="2">
    <citation type="submission" date="2018-11" db="EMBL/GenBank/DDBJ databases">
        <authorList>
            <consortium name="Pathogen Informatics"/>
        </authorList>
    </citation>
    <scope>NUCLEOTIDE SEQUENCE [LARGE SCALE GENOMIC DNA]</scope>
</reference>
<protein>
    <submittedName>
        <fullName evidence="3">Secreted protein</fullName>
    </submittedName>
</protein>
<name>A0A183J4R0_9BILA</name>